<keyword evidence="14" id="KW-0675">Receptor</keyword>
<evidence type="ECO:0000256" key="2">
    <source>
        <dbReference type="ARBA" id="ARBA00022527"/>
    </source>
</evidence>
<dbReference type="FunFam" id="1.10.510.10:FF:000237">
    <property type="entry name" value="G-type lectin S-receptor-like serine/threonine-protein kinase"/>
    <property type="match status" value="1"/>
</dbReference>
<dbReference type="InterPro" id="IPR001480">
    <property type="entry name" value="Bulb-type_lectin_dom"/>
</dbReference>
<dbReference type="InterPro" id="IPR024171">
    <property type="entry name" value="SRK-like_kinase"/>
</dbReference>
<keyword evidence="4 18" id="KW-0808">Transferase</keyword>
<keyword evidence="9 18" id="KW-0418">Kinase</keyword>
<comment type="subcellular location">
    <subcellularLocation>
        <location evidence="1">Membrane</location>
        <topology evidence="1">Single-pass type I membrane protein</topology>
    </subcellularLocation>
</comment>
<feature type="domain" description="Protein kinase" evidence="22">
    <location>
        <begin position="545"/>
        <end position="816"/>
    </location>
</feature>
<keyword evidence="13" id="KW-1015">Disulfide bond</keyword>
<evidence type="ECO:0000256" key="5">
    <source>
        <dbReference type="ARBA" id="ARBA00022692"/>
    </source>
</evidence>
<evidence type="ECO:0000256" key="15">
    <source>
        <dbReference type="ARBA" id="ARBA00023180"/>
    </source>
</evidence>
<keyword evidence="7" id="KW-0430">Lectin</keyword>
<dbReference type="InterPro" id="IPR008271">
    <property type="entry name" value="Ser/Thr_kinase_AS"/>
</dbReference>
<feature type="domain" description="Bulb-type lectin" evidence="23">
    <location>
        <begin position="35"/>
        <end position="159"/>
    </location>
</feature>
<proteinExistence type="inferred from homology"/>
<dbReference type="PROSITE" id="PS00108">
    <property type="entry name" value="PROTEIN_KINASE_ST"/>
    <property type="match status" value="1"/>
</dbReference>
<evidence type="ECO:0000256" key="7">
    <source>
        <dbReference type="ARBA" id="ARBA00022734"/>
    </source>
</evidence>
<dbReference type="AlphaFoldDB" id="A0A6D2J106"/>
<comment type="catalytic activity">
    <reaction evidence="17 18">
        <text>L-seryl-[protein] + ATP = O-phospho-L-seryl-[protein] + ADP + H(+)</text>
        <dbReference type="Rhea" id="RHEA:17989"/>
        <dbReference type="Rhea" id="RHEA-COMP:9863"/>
        <dbReference type="Rhea" id="RHEA-COMP:11604"/>
        <dbReference type="ChEBI" id="CHEBI:15378"/>
        <dbReference type="ChEBI" id="CHEBI:29999"/>
        <dbReference type="ChEBI" id="CHEBI:30616"/>
        <dbReference type="ChEBI" id="CHEBI:83421"/>
        <dbReference type="ChEBI" id="CHEBI:456216"/>
        <dbReference type="EC" id="2.7.11.1"/>
    </reaction>
</comment>
<dbReference type="PROSITE" id="PS50011">
    <property type="entry name" value="PROTEIN_KINASE_DOM"/>
    <property type="match status" value="1"/>
</dbReference>
<dbReference type="PROSITE" id="PS00107">
    <property type="entry name" value="PROTEIN_KINASE_ATP"/>
    <property type="match status" value="1"/>
</dbReference>
<keyword evidence="3" id="KW-0245">EGF-like domain</keyword>
<keyword evidence="12 20" id="KW-0472">Membrane</keyword>
<comment type="catalytic activity">
    <reaction evidence="16 18">
        <text>L-threonyl-[protein] + ATP = O-phospho-L-threonyl-[protein] + ADP + H(+)</text>
        <dbReference type="Rhea" id="RHEA:46608"/>
        <dbReference type="Rhea" id="RHEA-COMP:11060"/>
        <dbReference type="Rhea" id="RHEA-COMP:11605"/>
        <dbReference type="ChEBI" id="CHEBI:15378"/>
        <dbReference type="ChEBI" id="CHEBI:30013"/>
        <dbReference type="ChEBI" id="CHEBI:30616"/>
        <dbReference type="ChEBI" id="CHEBI:61977"/>
        <dbReference type="ChEBI" id="CHEBI:456216"/>
        <dbReference type="EC" id="2.7.11.1"/>
    </reaction>
</comment>
<evidence type="ECO:0000256" key="1">
    <source>
        <dbReference type="ARBA" id="ARBA00004479"/>
    </source>
</evidence>
<dbReference type="PIRSF" id="PIRSF000641">
    <property type="entry name" value="SRK"/>
    <property type="match status" value="1"/>
</dbReference>
<dbReference type="FunFam" id="2.90.10.10:FF:000013">
    <property type="entry name" value="G-type lectin S-receptor-like serine/threonine-protein kinase LECRK1"/>
    <property type="match status" value="1"/>
</dbReference>
<dbReference type="SUPFAM" id="SSF56112">
    <property type="entry name" value="Protein kinase-like (PK-like)"/>
    <property type="match status" value="1"/>
</dbReference>
<evidence type="ECO:0000256" key="4">
    <source>
        <dbReference type="ARBA" id="ARBA00022679"/>
    </source>
</evidence>
<dbReference type="EMBL" id="CACVBM020001098">
    <property type="protein sequence ID" value="CAA7030865.1"/>
    <property type="molecule type" value="Genomic_DNA"/>
</dbReference>
<evidence type="ECO:0000256" key="8">
    <source>
        <dbReference type="ARBA" id="ARBA00022741"/>
    </source>
</evidence>
<keyword evidence="2 18" id="KW-0723">Serine/threonine-protein kinase</keyword>
<evidence type="ECO:0000313" key="24">
    <source>
        <dbReference type="EMBL" id="CAA7030865.1"/>
    </source>
</evidence>
<accession>A0A6D2J106</accession>
<evidence type="ECO:0000256" key="9">
    <source>
        <dbReference type="ARBA" id="ARBA00022777"/>
    </source>
</evidence>
<dbReference type="GO" id="GO:0004674">
    <property type="term" value="F:protein serine/threonine kinase activity"/>
    <property type="evidence" value="ECO:0007669"/>
    <property type="project" value="UniProtKB-KW"/>
</dbReference>
<dbReference type="PROSITE" id="PS50927">
    <property type="entry name" value="BULB_LECTIN"/>
    <property type="match status" value="1"/>
</dbReference>
<dbReference type="InterPro" id="IPR000719">
    <property type="entry name" value="Prot_kinase_dom"/>
</dbReference>
<keyword evidence="11 20" id="KW-1133">Transmembrane helix</keyword>
<dbReference type="InterPro" id="IPR017441">
    <property type="entry name" value="Protein_kinase_ATP_BS"/>
</dbReference>
<dbReference type="FunFam" id="3.30.200.20:FF:000059">
    <property type="entry name" value="S-receptor-like serine/threonine-protein kinase"/>
    <property type="match status" value="1"/>
</dbReference>
<dbReference type="Gene3D" id="1.10.510.10">
    <property type="entry name" value="Transferase(Phosphotransferase) domain 1"/>
    <property type="match status" value="1"/>
</dbReference>
<dbReference type="Proteomes" id="UP000467841">
    <property type="component" value="Unassembled WGS sequence"/>
</dbReference>
<dbReference type="PANTHER" id="PTHR47976:SF15">
    <property type="entry name" value="G-TYPE LECTIN S-RECEPTOR-LIKE SERINE_THREONINE-PROTEIN KINASE RLK1"/>
    <property type="match status" value="1"/>
</dbReference>
<evidence type="ECO:0000259" key="23">
    <source>
        <dbReference type="PROSITE" id="PS50927"/>
    </source>
</evidence>
<dbReference type="InterPro" id="IPR051343">
    <property type="entry name" value="G-type_lectin_kinases/EP1-like"/>
</dbReference>
<feature type="chain" id="PRO_5025459302" description="Receptor-like serine/threonine-protein kinase" evidence="21">
    <location>
        <begin position="25"/>
        <end position="834"/>
    </location>
</feature>
<dbReference type="SMART" id="SM00220">
    <property type="entry name" value="S_TKc"/>
    <property type="match status" value="1"/>
</dbReference>
<evidence type="ECO:0000256" key="17">
    <source>
        <dbReference type="ARBA" id="ARBA00048679"/>
    </source>
</evidence>
<dbReference type="Pfam" id="PF01453">
    <property type="entry name" value="B_lectin"/>
    <property type="match status" value="1"/>
</dbReference>
<keyword evidence="25" id="KW-1185">Reference proteome</keyword>
<evidence type="ECO:0000256" key="20">
    <source>
        <dbReference type="SAM" id="Phobius"/>
    </source>
</evidence>
<keyword evidence="5 20" id="KW-0812">Transmembrane</keyword>
<dbReference type="GO" id="GO:0016020">
    <property type="term" value="C:membrane"/>
    <property type="evidence" value="ECO:0007669"/>
    <property type="project" value="UniProtKB-SubCell"/>
</dbReference>
<comment type="similarity">
    <text evidence="18">Belongs to the protein kinase superfamily. Ser/Thr protein kinase family.</text>
</comment>
<feature type="binding site" evidence="19">
    <location>
        <position position="578"/>
    </location>
    <ligand>
        <name>ATP</name>
        <dbReference type="ChEBI" id="CHEBI:30616"/>
    </ligand>
</feature>
<evidence type="ECO:0000259" key="22">
    <source>
        <dbReference type="PROSITE" id="PS50011"/>
    </source>
</evidence>
<evidence type="ECO:0000256" key="12">
    <source>
        <dbReference type="ARBA" id="ARBA00023136"/>
    </source>
</evidence>
<dbReference type="InterPro" id="IPR036426">
    <property type="entry name" value="Bulb-type_lectin_dom_sf"/>
</dbReference>
<evidence type="ECO:0000256" key="18">
    <source>
        <dbReference type="PIRNR" id="PIRNR000641"/>
    </source>
</evidence>
<evidence type="ECO:0000256" key="21">
    <source>
        <dbReference type="SAM" id="SignalP"/>
    </source>
</evidence>
<evidence type="ECO:0000256" key="11">
    <source>
        <dbReference type="ARBA" id="ARBA00022989"/>
    </source>
</evidence>
<evidence type="ECO:0000313" key="25">
    <source>
        <dbReference type="Proteomes" id="UP000467841"/>
    </source>
</evidence>
<keyword evidence="6 21" id="KW-0732">Signal</keyword>
<dbReference type="OrthoDB" id="5857966at2759"/>
<reference evidence="24" key="1">
    <citation type="submission" date="2020-01" db="EMBL/GenBank/DDBJ databases">
        <authorList>
            <person name="Mishra B."/>
        </authorList>
    </citation>
    <scope>NUCLEOTIDE SEQUENCE [LARGE SCALE GENOMIC DNA]</scope>
</reference>
<dbReference type="EC" id="2.7.11.1" evidence="18"/>
<dbReference type="InterPro" id="IPR011009">
    <property type="entry name" value="Kinase-like_dom_sf"/>
</dbReference>
<dbReference type="GO" id="GO:0030246">
    <property type="term" value="F:carbohydrate binding"/>
    <property type="evidence" value="ECO:0007669"/>
    <property type="project" value="UniProtKB-KW"/>
</dbReference>
<dbReference type="Pfam" id="PF00069">
    <property type="entry name" value="Pkinase"/>
    <property type="match status" value="1"/>
</dbReference>
<dbReference type="SUPFAM" id="SSF51110">
    <property type="entry name" value="alpha-D-mannose-specific plant lectins"/>
    <property type="match status" value="1"/>
</dbReference>
<dbReference type="SMART" id="SM00108">
    <property type="entry name" value="B_lectin"/>
    <property type="match status" value="1"/>
</dbReference>
<name>A0A6D2J106_9BRAS</name>
<organism evidence="24 25">
    <name type="scientific">Microthlaspi erraticum</name>
    <dbReference type="NCBI Taxonomy" id="1685480"/>
    <lineage>
        <taxon>Eukaryota</taxon>
        <taxon>Viridiplantae</taxon>
        <taxon>Streptophyta</taxon>
        <taxon>Embryophyta</taxon>
        <taxon>Tracheophyta</taxon>
        <taxon>Spermatophyta</taxon>
        <taxon>Magnoliopsida</taxon>
        <taxon>eudicotyledons</taxon>
        <taxon>Gunneridae</taxon>
        <taxon>Pentapetalae</taxon>
        <taxon>rosids</taxon>
        <taxon>malvids</taxon>
        <taxon>Brassicales</taxon>
        <taxon>Brassicaceae</taxon>
        <taxon>Coluteocarpeae</taxon>
        <taxon>Microthlaspi</taxon>
    </lineage>
</organism>
<protein>
    <recommendedName>
        <fullName evidence="18">Receptor-like serine/threonine-protein kinase</fullName>
        <ecNumber evidence="18">2.7.11.1</ecNumber>
    </recommendedName>
</protein>
<keyword evidence="15" id="KW-0325">Glycoprotein</keyword>
<comment type="caution">
    <text evidence="24">The sequence shown here is derived from an EMBL/GenBank/DDBJ whole genome shotgun (WGS) entry which is preliminary data.</text>
</comment>
<evidence type="ECO:0000256" key="6">
    <source>
        <dbReference type="ARBA" id="ARBA00022729"/>
    </source>
</evidence>
<evidence type="ECO:0000256" key="13">
    <source>
        <dbReference type="ARBA" id="ARBA00023157"/>
    </source>
</evidence>
<dbReference type="GO" id="GO:0005524">
    <property type="term" value="F:ATP binding"/>
    <property type="evidence" value="ECO:0007669"/>
    <property type="project" value="UniProtKB-UniRule"/>
</dbReference>
<feature type="signal peptide" evidence="21">
    <location>
        <begin position="1"/>
        <end position="24"/>
    </location>
</feature>
<evidence type="ECO:0000256" key="14">
    <source>
        <dbReference type="ARBA" id="ARBA00023170"/>
    </source>
</evidence>
<keyword evidence="10 18" id="KW-0067">ATP-binding</keyword>
<evidence type="ECO:0000256" key="19">
    <source>
        <dbReference type="PROSITE-ProRule" id="PRU10141"/>
    </source>
</evidence>
<dbReference type="PANTHER" id="PTHR47976">
    <property type="entry name" value="G-TYPE LECTIN S-RECEPTOR-LIKE SERINE/THREONINE-PROTEIN KINASE SD2-5"/>
    <property type="match status" value="1"/>
</dbReference>
<sequence length="834" mass="94195">MGVLTSLLIHLFLLLQLQTLVVLSQNIVNGSVPVRESLTASESQQFSSSWRSPSGDFAFGFRKIKQNDGFTLSIWFDKIPDKTILWHAQVNTSTGLVPDGSKVTLTAAGGLILTDHRGHQLWDSSLSLSSGSVSRGRMTDSGNFVLSSEDSPDEYLWSSFENPTDTLLPSQSIEVRGDLSSRRTETNFKKGRFMLRLGDDGDVQLFTLNSETLEQSDTYFSYYASNTKDPNPGIQLVFNQSGYMYVLRRDNSTFVLNKGDPVSSRDFYHRAVLHFDGVFAQYYHPKRQGNDNNSGWVLAWAVPENMCEKTFGPNLDANELGNMACGFNNICILGHNQRPRCECPERFVLQDPSDVYGDCLPDFEMQTCGPVNNQTDVATANTDVNLYELVTLEGTNWPSGDYKRYRNYDEEKCKDACIKDCFCAAVVFGLDRVCWKKKFPLSYGHRSKTGDSYTLVKVLKRAADVPVNGKRGKNHEWLIIACSVLLGASAFVNFIFLALYRKKSKSKKKPNQARDIGAATATANATALELNLRVFTYRELAEATRDFTEELGRGAFGIVYKGFLKVSGDSEVVVAVKKLDRLAQENEKEFNNEVKVIGQIHHKNLVKLVGFCNEGQSRMIVYEFLPNGTLADYLFRRPRPSWEDRRRIAVGIARGILYLHEECSEKIIHCDIKPQNILLDEYDSPRIADFGLAKLLMMNQTHTLTNIRGTKGYLATEWFRNSPITSKVDVYSYGVMLLETVCCKKAVDLKENVILIDWAYDCFRENRLDDLIEDDLEAIDDMETVERYVKIAIWCIQEEPGMRPNMRNVTQMLEGVAQVHDPPNPSPYSIISCD</sequence>
<evidence type="ECO:0000256" key="10">
    <source>
        <dbReference type="ARBA" id="ARBA00022840"/>
    </source>
</evidence>
<dbReference type="Gene3D" id="3.30.200.20">
    <property type="entry name" value="Phosphorylase Kinase, domain 1"/>
    <property type="match status" value="1"/>
</dbReference>
<keyword evidence="8 18" id="KW-0547">Nucleotide-binding</keyword>
<dbReference type="Gene3D" id="2.90.10.10">
    <property type="entry name" value="Bulb-type lectin domain"/>
    <property type="match status" value="2"/>
</dbReference>
<evidence type="ECO:0000256" key="16">
    <source>
        <dbReference type="ARBA" id="ARBA00047899"/>
    </source>
</evidence>
<evidence type="ECO:0000256" key="3">
    <source>
        <dbReference type="ARBA" id="ARBA00022536"/>
    </source>
</evidence>
<feature type="transmembrane region" description="Helical" evidence="20">
    <location>
        <begin position="477"/>
        <end position="500"/>
    </location>
</feature>
<gene>
    <name evidence="24" type="ORF">MERR_LOCUS18100</name>
</gene>